<dbReference type="AlphaFoldDB" id="A0A0D2PDS0"/>
<keyword evidence="4" id="KW-0812">Transmembrane</keyword>
<proteinExistence type="inferred from homology"/>
<name>A0A0D2PDS0_HYPSF</name>
<evidence type="ECO:0000256" key="3">
    <source>
        <dbReference type="ARBA" id="ARBA00023002"/>
    </source>
</evidence>
<dbReference type="Gene3D" id="3.40.50.720">
    <property type="entry name" value="NAD(P)-binding Rossmann-like Domain"/>
    <property type="match status" value="1"/>
</dbReference>
<dbReference type="GO" id="GO:0016020">
    <property type="term" value="C:membrane"/>
    <property type="evidence" value="ECO:0007669"/>
    <property type="project" value="TreeGrafter"/>
</dbReference>
<dbReference type="Pfam" id="PF00106">
    <property type="entry name" value="adh_short"/>
    <property type="match status" value="1"/>
</dbReference>
<dbReference type="GO" id="GO:0016491">
    <property type="term" value="F:oxidoreductase activity"/>
    <property type="evidence" value="ECO:0007669"/>
    <property type="project" value="UniProtKB-KW"/>
</dbReference>
<dbReference type="InterPro" id="IPR002347">
    <property type="entry name" value="SDR_fam"/>
</dbReference>
<gene>
    <name evidence="5" type="ORF">HYPSUDRAFT_132713</name>
</gene>
<dbReference type="SUPFAM" id="SSF51735">
    <property type="entry name" value="NAD(P)-binding Rossmann-fold domains"/>
    <property type="match status" value="1"/>
</dbReference>
<keyword evidence="4" id="KW-1133">Transmembrane helix</keyword>
<evidence type="ECO:0000313" key="6">
    <source>
        <dbReference type="Proteomes" id="UP000054270"/>
    </source>
</evidence>
<evidence type="ECO:0008006" key="7">
    <source>
        <dbReference type="Google" id="ProtNLM"/>
    </source>
</evidence>
<dbReference type="STRING" id="945553.A0A0D2PDS0"/>
<evidence type="ECO:0000313" key="5">
    <source>
        <dbReference type="EMBL" id="KJA26666.1"/>
    </source>
</evidence>
<dbReference type="InterPro" id="IPR020904">
    <property type="entry name" value="Sc_DH/Rdtase_CS"/>
</dbReference>
<keyword evidence="3" id="KW-0560">Oxidoreductase</keyword>
<evidence type="ECO:0000256" key="4">
    <source>
        <dbReference type="SAM" id="Phobius"/>
    </source>
</evidence>
<feature type="transmembrane region" description="Helical" evidence="4">
    <location>
        <begin position="28"/>
        <end position="52"/>
    </location>
</feature>
<sequence length="339" mass="36671">MNTPEVNKRSILGLGRHVPTLSYAIQNVLMSIASMIAATLSLIFTMSIVLPLSTARVILPHSLFRRDIPGGRGKVVLIVGASRGIGFNVLKQYADEPDTVIIAASRSIDSLRKAVIELGDTRAMIQCSELDLTTSKKQLAENIRSLDKQYGPVTHLYEVSGISNHLKDGAQWGLHATEDMINVNVSGTVASVLTMYELMKERQYGKICIVGSVAGLYGPANMISYASTKSFINTFSSSLRVLAAPCGIEVVTVQPGFIDTRMTRQMRGQNSTVPGAEFASAERMAAHMKEAVEGGGIGVVSWPIRQSVMMYALKSINPICDEVGRWASMKMGMAGKKIT</sequence>
<dbReference type="OMA" id="PAFEYES"/>
<dbReference type="PROSITE" id="PS00061">
    <property type="entry name" value="ADH_SHORT"/>
    <property type="match status" value="1"/>
</dbReference>
<organism evidence="5 6">
    <name type="scientific">Hypholoma sublateritium (strain FD-334 SS-4)</name>
    <dbReference type="NCBI Taxonomy" id="945553"/>
    <lineage>
        <taxon>Eukaryota</taxon>
        <taxon>Fungi</taxon>
        <taxon>Dikarya</taxon>
        <taxon>Basidiomycota</taxon>
        <taxon>Agaricomycotina</taxon>
        <taxon>Agaricomycetes</taxon>
        <taxon>Agaricomycetidae</taxon>
        <taxon>Agaricales</taxon>
        <taxon>Agaricineae</taxon>
        <taxon>Strophariaceae</taxon>
        <taxon>Hypholoma</taxon>
    </lineage>
</organism>
<keyword evidence="2" id="KW-0521">NADP</keyword>
<dbReference type="PRINTS" id="PR00081">
    <property type="entry name" value="GDHRDH"/>
</dbReference>
<protein>
    <recommendedName>
        <fullName evidence="7">NAD(P)-binding protein</fullName>
    </recommendedName>
</protein>
<dbReference type="PANTHER" id="PTHR44196">
    <property type="entry name" value="DEHYDROGENASE/REDUCTASE SDR FAMILY MEMBER 7B"/>
    <property type="match status" value="1"/>
</dbReference>
<reference evidence="6" key="1">
    <citation type="submission" date="2014-04" db="EMBL/GenBank/DDBJ databases">
        <title>Evolutionary Origins and Diversification of the Mycorrhizal Mutualists.</title>
        <authorList>
            <consortium name="DOE Joint Genome Institute"/>
            <consortium name="Mycorrhizal Genomics Consortium"/>
            <person name="Kohler A."/>
            <person name="Kuo A."/>
            <person name="Nagy L.G."/>
            <person name="Floudas D."/>
            <person name="Copeland A."/>
            <person name="Barry K.W."/>
            <person name="Cichocki N."/>
            <person name="Veneault-Fourrey C."/>
            <person name="LaButti K."/>
            <person name="Lindquist E.A."/>
            <person name="Lipzen A."/>
            <person name="Lundell T."/>
            <person name="Morin E."/>
            <person name="Murat C."/>
            <person name="Riley R."/>
            <person name="Ohm R."/>
            <person name="Sun H."/>
            <person name="Tunlid A."/>
            <person name="Henrissat B."/>
            <person name="Grigoriev I.V."/>
            <person name="Hibbett D.S."/>
            <person name="Martin F."/>
        </authorList>
    </citation>
    <scope>NUCLEOTIDE SEQUENCE [LARGE SCALE GENOMIC DNA]</scope>
    <source>
        <strain evidence="6">FD-334 SS-4</strain>
    </source>
</reference>
<evidence type="ECO:0000256" key="2">
    <source>
        <dbReference type="ARBA" id="ARBA00022857"/>
    </source>
</evidence>
<dbReference type="Proteomes" id="UP000054270">
    <property type="component" value="Unassembled WGS sequence"/>
</dbReference>
<comment type="similarity">
    <text evidence="1">Belongs to the short-chain dehydrogenases/reductases (SDR) family.</text>
</comment>
<dbReference type="InterPro" id="IPR036291">
    <property type="entry name" value="NAD(P)-bd_dom_sf"/>
</dbReference>
<dbReference type="OrthoDB" id="7289984at2759"/>
<dbReference type="EMBL" id="KN817527">
    <property type="protein sequence ID" value="KJA26666.1"/>
    <property type="molecule type" value="Genomic_DNA"/>
</dbReference>
<keyword evidence="4" id="KW-0472">Membrane</keyword>
<keyword evidence="6" id="KW-1185">Reference proteome</keyword>
<dbReference type="PANTHER" id="PTHR44196:SF3">
    <property type="entry name" value="SHORT CHAIN DEHYDROGENASE FAMILY PROTEIN"/>
    <property type="match status" value="1"/>
</dbReference>
<accession>A0A0D2PDS0</accession>
<evidence type="ECO:0000256" key="1">
    <source>
        <dbReference type="ARBA" id="ARBA00006484"/>
    </source>
</evidence>